<dbReference type="Pfam" id="PF01336">
    <property type="entry name" value="tRNA_anti-codon"/>
    <property type="match status" value="1"/>
</dbReference>
<dbReference type="EC" id="6.1.1.6" evidence="2 11"/>
<comment type="catalytic activity">
    <reaction evidence="10 11">
        <text>tRNA(Lys) + L-lysine + ATP = L-lysyl-tRNA(Lys) + AMP + diphosphate</text>
        <dbReference type="Rhea" id="RHEA:20792"/>
        <dbReference type="Rhea" id="RHEA-COMP:9696"/>
        <dbReference type="Rhea" id="RHEA-COMP:9697"/>
        <dbReference type="ChEBI" id="CHEBI:30616"/>
        <dbReference type="ChEBI" id="CHEBI:32551"/>
        <dbReference type="ChEBI" id="CHEBI:33019"/>
        <dbReference type="ChEBI" id="CHEBI:78442"/>
        <dbReference type="ChEBI" id="CHEBI:78529"/>
        <dbReference type="ChEBI" id="CHEBI:456215"/>
        <dbReference type="EC" id="6.1.1.6"/>
    </reaction>
</comment>
<evidence type="ECO:0000256" key="4">
    <source>
        <dbReference type="ARBA" id="ARBA00022723"/>
    </source>
</evidence>
<comment type="similarity">
    <text evidence="1">Belongs to the class-II aminoacyl-tRNA synthetase family.</text>
</comment>
<dbReference type="GO" id="GO:0000049">
    <property type="term" value="F:tRNA binding"/>
    <property type="evidence" value="ECO:0000318"/>
    <property type="project" value="GO_Central"/>
</dbReference>
<feature type="region of interest" description="Disordered" evidence="12">
    <location>
        <begin position="50"/>
        <end position="77"/>
    </location>
</feature>
<organism evidence="14 15">
    <name type="scientific">Zostera marina</name>
    <name type="common">Eelgrass</name>
    <dbReference type="NCBI Taxonomy" id="29655"/>
    <lineage>
        <taxon>Eukaryota</taxon>
        <taxon>Viridiplantae</taxon>
        <taxon>Streptophyta</taxon>
        <taxon>Embryophyta</taxon>
        <taxon>Tracheophyta</taxon>
        <taxon>Spermatophyta</taxon>
        <taxon>Magnoliopsida</taxon>
        <taxon>Liliopsida</taxon>
        <taxon>Zosteraceae</taxon>
        <taxon>Zostera</taxon>
    </lineage>
</organism>
<keyword evidence="6" id="KW-0067">ATP-binding</keyword>
<dbReference type="PANTHER" id="PTHR42918">
    <property type="entry name" value="LYSYL-TRNA SYNTHETASE"/>
    <property type="match status" value="1"/>
</dbReference>
<evidence type="ECO:0000256" key="11">
    <source>
        <dbReference type="RuleBase" id="RU003748"/>
    </source>
</evidence>
<dbReference type="InterPro" id="IPR012340">
    <property type="entry name" value="NA-bd_OB-fold"/>
</dbReference>
<evidence type="ECO:0000259" key="13">
    <source>
        <dbReference type="PROSITE" id="PS50862"/>
    </source>
</evidence>
<dbReference type="GO" id="GO:0005737">
    <property type="term" value="C:cytoplasm"/>
    <property type="evidence" value="ECO:0000318"/>
    <property type="project" value="GO_Central"/>
</dbReference>
<dbReference type="NCBIfam" id="NF001756">
    <property type="entry name" value="PRK00484.1"/>
    <property type="match status" value="1"/>
</dbReference>
<dbReference type="GO" id="GO:0005739">
    <property type="term" value="C:mitochondrion"/>
    <property type="evidence" value="ECO:0000318"/>
    <property type="project" value="GO_Central"/>
</dbReference>
<dbReference type="FunFam" id="2.40.50.140:FF:000024">
    <property type="entry name" value="Lysine--tRNA ligase"/>
    <property type="match status" value="1"/>
</dbReference>
<keyword evidence="8" id="KW-0030">Aminoacyl-tRNA synthetase</keyword>
<dbReference type="OMA" id="MNMTEEI"/>
<dbReference type="PROSITE" id="PS50862">
    <property type="entry name" value="AA_TRNA_LIGASE_II"/>
    <property type="match status" value="1"/>
</dbReference>
<keyword evidence="7" id="KW-0648">Protein biosynthesis</keyword>
<dbReference type="OrthoDB" id="21243at2759"/>
<dbReference type="CDD" id="cd00775">
    <property type="entry name" value="LysRS_core"/>
    <property type="match status" value="1"/>
</dbReference>
<evidence type="ECO:0000256" key="9">
    <source>
        <dbReference type="ARBA" id="ARBA00030563"/>
    </source>
</evidence>
<dbReference type="EMBL" id="LFYR01001545">
    <property type="protein sequence ID" value="KMZ61004.1"/>
    <property type="molecule type" value="Genomic_DNA"/>
</dbReference>
<dbReference type="InterPro" id="IPR004365">
    <property type="entry name" value="NA-bd_OB_tRNA"/>
</dbReference>
<feature type="domain" description="Aminoacyl-transfer RNA synthetases class-II family profile" evidence="13">
    <location>
        <begin position="244"/>
        <end position="586"/>
    </location>
</feature>
<dbReference type="Proteomes" id="UP000036987">
    <property type="component" value="Unassembled WGS sequence"/>
</dbReference>
<evidence type="ECO:0000256" key="3">
    <source>
        <dbReference type="ARBA" id="ARBA00022598"/>
    </source>
</evidence>
<feature type="region of interest" description="Disordered" evidence="12">
    <location>
        <begin position="508"/>
        <end position="537"/>
    </location>
</feature>
<dbReference type="GO" id="GO:0005524">
    <property type="term" value="F:ATP binding"/>
    <property type="evidence" value="ECO:0007669"/>
    <property type="project" value="UniProtKB-KW"/>
</dbReference>
<dbReference type="InterPro" id="IPR044136">
    <property type="entry name" value="Lys-tRNA-ligase_II_N"/>
</dbReference>
<dbReference type="GO" id="GO:0046872">
    <property type="term" value="F:metal ion binding"/>
    <property type="evidence" value="ECO:0007669"/>
    <property type="project" value="UniProtKB-KW"/>
</dbReference>
<evidence type="ECO:0000256" key="1">
    <source>
        <dbReference type="ARBA" id="ARBA00008226"/>
    </source>
</evidence>
<comment type="caution">
    <text evidence="14">The sequence shown here is derived from an EMBL/GenBank/DDBJ whole genome shotgun (WGS) entry which is preliminary data.</text>
</comment>
<keyword evidence="4" id="KW-0479">Metal-binding</keyword>
<sequence>MEGLKAWGVCCTYPFKNFSSSRVLVSNTRIRCCSDTASIKSVTVTATTIASTSENAGRGRNRRRRSENASSASDRDSVRAIRIKKVEEMRSKGFQPYAYKWDRSHNACQLQDLYSNLENGEECKEALVSVSGRVIARRAFGKLIFLTLRDESGTIQLYCEKEHLLQDEFENLKAFVDIGDIIGVYGSMKKTEKGELSIYMKSFTILTKSLLPLPDKYHGLTDVDKRYRQRYVDMIANPEVADVFRIRAKIVSEIRKTVESLGFIEVETPVLQGAAGGAEARPFVTYHNSLGQDLFLRIATELHLKRMLVGGLEKVFEIGRIFRNEGISTRHNPEFTTIEMYEAYSDYESMLNMAEEIVTKCAKVIHGKLDINYQGTNISLKRPWKRETMHNLVKQATGLDFTEYENDVVAAKVAASRVLGFDLEGEDINQTCSSVGHVLNEVFETIVEPTLIQPTFVIDYPIEISPLAKPHRRNAGLTERFELFICGRELANAFSELTDPIDQRSRLEDQVRQHNHKQTSVHKTETKNDKGDDKSSVNHYDVTLDEDFVTSLEYGMPPASGMGLGIDRLVMLLTNSASIRDVIAFPVLKIQH</sequence>
<evidence type="ECO:0000256" key="10">
    <source>
        <dbReference type="ARBA" id="ARBA00048573"/>
    </source>
</evidence>
<evidence type="ECO:0000256" key="7">
    <source>
        <dbReference type="ARBA" id="ARBA00022917"/>
    </source>
</evidence>
<dbReference type="PRINTS" id="PR00982">
    <property type="entry name" value="TRNASYNTHLYS"/>
</dbReference>
<dbReference type="InterPro" id="IPR018149">
    <property type="entry name" value="Lys-tRNA-synth_II_C"/>
</dbReference>
<keyword evidence="15" id="KW-1185">Reference proteome</keyword>
<evidence type="ECO:0000256" key="12">
    <source>
        <dbReference type="SAM" id="MobiDB-lite"/>
    </source>
</evidence>
<dbReference type="HAMAP" id="MF_00252">
    <property type="entry name" value="Lys_tRNA_synth_class2"/>
    <property type="match status" value="1"/>
</dbReference>
<dbReference type="GO" id="GO:0004824">
    <property type="term" value="F:lysine-tRNA ligase activity"/>
    <property type="evidence" value="ECO:0000318"/>
    <property type="project" value="GO_Central"/>
</dbReference>
<dbReference type="STRING" id="29655.A0A0K9NW51"/>
<dbReference type="InterPro" id="IPR004364">
    <property type="entry name" value="Aa-tRNA-synt_II"/>
</dbReference>
<proteinExistence type="inferred from homology"/>
<dbReference type="InterPro" id="IPR045864">
    <property type="entry name" value="aa-tRNA-synth_II/BPL/LPL"/>
</dbReference>
<evidence type="ECO:0000256" key="2">
    <source>
        <dbReference type="ARBA" id="ARBA00013166"/>
    </source>
</evidence>
<dbReference type="CDD" id="cd04322">
    <property type="entry name" value="LysRS_N"/>
    <property type="match status" value="1"/>
</dbReference>
<dbReference type="Gene3D" id="2.40.50.140">
    <property type="entry name" value="Nucleic acid-binding proteins"/>
    <property type="match status" value="1"/>
</dbReference>
<dbReference type="FunFam" id="3.30.930.10:FF:000067">
    <property type="entry name" value="Lysine--tRNA ligase"/>
    <property type="match status" value="1"/>
</dbReference>
<protein>
    <recommendedName>
        <fullName evidence="2 11">Lysine--tRNA ligase</fullName>
        <ecNumber evidence="2 11">6.1.1.6</ecNumber>
    </recommendedName>
    <alternativeName>
        <fullName evidence="9 11">Lysyl-tRNA synthetase</fullName>
    </alternativeName>
</protein>
<evidence type="ECO:0000256" key="5">
    <source>
        <dbReference type="ARBA" id="ARBA00022741"/>
    </source>
</evidence>
<dbReference type="PANTHER" id="PTHR42918:SF15">
    <property type="entry name" value="LYSINE--TRNA LIGASE, CHLOROPLASTIC_MITOCHONDRIAL"/>
    <property type="match status" value="1"/>
</dbReference>
<dbReference type="GO" id="GO:0006430">
    <property type="term" value="P:lysyl-tRNA aminoacylation"/>
    <property type="evidence" value="ECO:0000318"/>
    <property type="project" value="GO_Central"/>
</dbReference>
<dbReference type="Pfam" id="PF00152">
    <property type="entry name" value="tRNA-synt_2"/>
    <property type="match status" value="1"/>
</dbReference>
<dbReference type="InterPro" id="IPR006195">
    <property type="entry name" value="aa-tRNA-synth_II"/>
</dbReference>
<keyword evidence="5" id="KW-0547">Nucleotide-binding</keyword>
<reference evidence="15" key="1">
    <citation type="journal article" date="2016" name="Nature">
        <title>The genome of the seagrass Zostera marina reveals angiosperm adaptation to the sea.</title>
        <authorList>
            <person name="Olsen J.L."/>
            <person name="Rouze P."/>
            <person name="Verhelst B."/>
            <person name="Lin Y.-C."/>
            <person name="Bayer T."/>
            <person name="Collen J."/>
            <person name="Dattolo E."/>
            <person name="De Paoli E."/>
            <person name="Dittami S."/>
            <person name="Maumus F."/>
            <person name="Michel G."/>
            <person name="Kersting A."/>
            <person name="Lauritano C."/>
            <person name="Lohaus R."/>
            <person name="Toepel M."/>
            <person name="Tonon T."/>
            <person name="Vanneste K."/>
            <person name="Amirebrahimi M."/>
            <person name="Brakel J."/>
            <person name="Bostroem C."/>
            <person name="Chovatia M."/>
            <person name="Grimwood J."/>
            <person name="Jenkins J.W."/>
            <person name="Jueterbock A."/>
            <person name="Mraz A."/>
            <person name="Stam W.T."/>
            <person name="Tice H."/>
            <person name="Bornberg-Bauer E."/>
            <person name="Green P.J."/>
            <person name="Pearson G.A."/>
            <person name="Procaccini G."/>
            <person name="Duarte C.M."/>
            <person name="Schmutz J."/>
            <person name="Reusch T.B.H."/>
            <person name="Van de Peer Y."/>
        </authorList>
    </citation>
    <scope>NUCLEOTIDE SEQUENCE [LARGE SCALE GENOMIC DNA]</scope>
    <source>
        <strain evidence="15">cv. Finnish</strain>
    </source>
</reference>
<accession>A0A0K9NW51</accession>
<dbReference type="NCBIfam" id="TIGR00499">
    <property type="entry name" value="lysS_bact"/>
    <property type="match status" value="1"/>
</dbReference>
<evidence type="ECO:0000256" key="6">
    <source>
        <dbReference type="ARBA" id="ARBA00022840"/>
    </source>
</evidence>
<dbReference type="SUPFAM" id="SSF50249">
    <property type="entry name" value="Nucleic acid-binding proteins"/>
    <property type="match status" value="1"/>
</dbReference>
<feature type="compositionally biased region" description="Basic and acidic residues" evidence="12">
    <location>
        <begin position="522"/>
        <end position="536"/>
    </location>
</feature>
<evidence type="ECO:0000256" key="8">
    <source>
        <dbReference type="ARBA" id="ARBA00023146"/>
    </source>
</evidence>
<dbReference type="SUPFAM" id="SSF55681">
    <property type="entry name" value="Class II aaRS and biotin synthetases"/>
    <property type="match status" value="1"/>
</dbReference>
<evidence type="ECO:0000313" key="15">
    <source>
        <dbReference type="Proteomes" id="UP000036987"/>
    </source>
</evidence>
<evidence type="ECO:0000313" key="14">
    <source>
        <dbReference type="EMBL" id="KMZ61004.1"/>
    </source>
</evidence>
<dbReference type="Gene3D" id="3.30.930.10">
    <property type="entry name" value="Bira Bifunctional Protein, Domain 2"/>
    <property type="match status" value="1"/>
</dbReference>
<dbReference type="AlphaFoldDB" id="A0A0K9NW51"/>
<keyword evidence="3 14" id="KW-0436">Ligase</keyword>
<gene>
    <name evidence="14" type="ORF">ZOSMA_55G00560</name>
</gene>
<name>A0A0K9NW51_ZOSMR</name>
<dbReference type="InterPro" id="IPR002313">
    <property type="entry name" value="Lys-tRNA-ligase_II"/>
</dbReference>